<dbReference type="InterPro" id="IPR015943">
    <property type="entry name" value="WD40/YVTN_repeat-like_dom_sf"/>
</dbReference>
<dbReference type="PANTHER" id="PTHR34512:SF30">
    <property type="entry name" value="OUTER MEMBRANE PROTEIN ASSEMBLY FACTOR BAMB"/>
    <property type="match status" value="1"/>
</dbReference>
<dbReference type="Gene3D" id="2.130.10.10">
    <property type="entry name" value="YVTN repeat-like/Quinoprotein amine dehydrogenase"/>
    <property type="match status" value="2"/>
</dbReference>
<keyword evidence="4" id="KW-1185">Reference proteome</keyword>
<feature type="domain" description="Pyrrolo-quinoline quinone repeat" evidence="2">
    <location>
        <begin position="63"/>
        <end position="164"/>
    </location>
</feature>
<dbReference type="SMART" id="SM00564">
    <property type="entry name" value="PQQ"/>
    <property type="match status" value="5"/>
</dbReference>
<dbReference type="InterPro" id="IPR011047">
    <property type="entry name" value="Quinoprotein_ADH-like_sf"/>
</dbReference>
<dbReference type="EMBL" id="CP063458">
    <property type="protein sequence ID" value="QOV89338.1"/>
    <property type="molecule type" value="Genomic_DNA"/>
</dbReference>
<name>A0A7M2WUX6_9BACT</name>
<dbReference type="InterPro" id="IPR002372">
    <property type="entry name" value="PQQ_rpt_dom"/>
</dbReference>
<feature type="signal peptide" evidence="1">
    <location>
        <begin position="1"/>
        <end position="23"/>
    </location>
</feature>
<keyword evidence="1" id="KW-0732">Signal</keyword>
<dbReference type="PANTHER" id="PTHR34512">
    <property type="entry name" value="CELL SURFACE PROTEIN"/>
    <property type="match status" value="1"/>
</dbReference>
<feature type="domain" description="Pyrrolo-quinoline quinone repeat" evidence="2">
    <location>
        <begin position="394"/>
        <end position="465"/>
    </location>
</feature>
<dbReference type="InterPro" id="IPR018391">
    <property type="entry name" value="PQQ_b-propeller_rpt"/>
</dbReference>
<evidence type="ECO:0000259" key="2">
    <source>
        <dbReference type="Pfam" id="PF13360"/>
    </source>
</evidence>
<dbReference type="Proteomes" id="UP000593765">
    <property type="component" value="Chromosome"/>
</dbReference>
<protein>
    <submittedName>
        <fullName evidence="3">PQQ-binding-like beta-propeller repeat protein</fullName>
    </submittedName>
</protein>
<dbReference type="RefSeq" id="WP_206292370.1">
    <property type="nucleotide sequence ID" value="NZ_CP063458.1"/>
</dbReference>
<dbReference type="SUPFAM" id="SSF50998">
    <property type="entry name" value="Quinoprotein alcohol dehydrogenase-like"/>
    <property type="match status" value="2"/>
</dbReference>
<proteinExistence type="predicted"/>
<sequence>MNKLKLCAFLAAAVSAVAVPLIAEDWPTWGRDGSRNMVSAEKGLPSAITIKEGDETIDLKASKGVLWAAKLGSQTYGNPVVAGGKVYVGTNNAHPRDEKYEGDYGVLYCLDEKTGKLAWQLVTPKLAAGRNVDWEECGICSSPAVEGDRVFVVTNRAEVLALDTAGLANGNDGEFKTEGTYVAGQTPEGEPKPALELGPTDADIVWRYDLRHELGVYPHYQTASNPLVVGDRVYITTSNGVDWSDKHVPAPYAPALICLDKKTGKLLGQEKLGISGRTFYCNWSAPTYGELAGKPTIVFGGGDGILYGFDPVPAADGSLTELWRIDGNPAEYRSQDGKPLKYRDGKGPSEIIATPVVAGGRIYISIGQDPEHGGGAGATSCIEIESAGGKLTPKIVWQNTNVGRSMSTAAVADGMVLVPELLGIVHCLDAATGKAVWRHDVESNVWGSALIADGKIYIGNESAELIILEFGKAEKVLGKADMLGPIFSSPIAANGVLYIATGTQLFALKK</sequence>
<reference evidence="3 4" key="1">
    <citation type="submission" date="2020-10" db="EMBL/GenBank/DDBJ databases">
        <title>Wide distribution of Phycisphaera-like planctomycetes from WD2101 soil group in peatlands and genome analysis of the first cultivated representative.</title>
        <authorList>
            <person name="Dedysh S.N."/>
            <person name="Beletsky A.V."/>
            <person name="Ivanova A."/>
            <person name="Kulichevskaya I.S."/>
            <person name="Suzina N.E."/>
            <person name="Philippov D.A."/>
            <person name="Rakitin A.L."/>
            <person name="Mardanov A.V."/>
            <person name="Ravin N.V."/>
        </authorList>
    </citation>
    <scope>NUCLEOTIDE SEQUENCE [LARGE SCALE GENOMIC DNA]</scope>
    <source>
        <strain evidence="3 4">M1803</strain>
    </source>
</reference>
<gene>
    <name evidence="3" type="ORF">IPV69_24545</name>
</gene>
<evidence type="ECO:0000313" key="3">
    <source>
        <dbReference type="EMBL" id="QOV89338.1"/>
    </source>
</evidence>
<dbReference type="Pfam" id="PF13360">
    <property type="entry name" value="PQQ_2"/>
    <property type="match status" value="2"/>
</dbReference>
<evidence type="ECO:0000313" key="4">
    <source>
        <dbReference type="Proteomes" id="UP000593765"/>
    </source>
</evidence>
<dbReference type="AlphaFoldDB" id="A0A7M2WUX6"/>
<accession>A0A7M2WUX6</accession>
<organism evidence="3 4">
    <name type="scientific">Humisphaera borealis</name>
    <dbReference type="NCBI Taxonomy" id="2807512"/>
    <lineage>
        <taxon>Bacteria</taxon>
        <taxon>Pseudomonadati</taxon>
        <taxon>Planctomycetota</taxon>
        <taxon>Phycisphaerae</taxon>
        <taxon>Tepidisphaerales</taxon>
        <taxon>Tepidisphaeraceae</taxon>
        <taxon>Humisphaera</taxon>
    </lineage>
</organism>
<dbReference type="KEGG" id="hbs:IPV69_24545"/>
<feature type="chain" id="PRO_5034289151" evidence="1">
    <location>
        <begin position="24"/>
        <end position="510"/>
    </location>
</feature>
<evidence type="ECO:0000256" key="1">
    <source>
        <dbReference type="SAM" id="SignalP"/>
    </source>
</evidence>